<dbReference type="PROSITE" id="PS51257">
    <property type="entry name" value="PROKAR_LIPOPROTEIN"/>
    <property type="match status" value="1"/>
</dbReference>
<sequence length="567" mass="66461">MNVKNSFLHSIVCFTVILFISGCGGGSSNSVSKKPSIVGNIQDKAVWYEKNPKSLATIQVTVPVPNDYRCRPFDDLTAPERPCTFIDVYHDTNPYDDYKPKLHVIMTSDDYGISAQASMVQKGRSTRQAKQKGFRITLDKQYPLYNDERTLQLNKHPYDHSRMRNRLFFSIFESVPNFTSLRTRFAHLYMDQEDNGTFVDKGLFTHVEHYDGLFLQNHGFGLSDNLYKAKNFSFQIVPGMEVDAKDKPLNKKAFDQIIEMENGKDRKKLLEMVQAVENTPASNFMNVFNKYFNRENYLTWMAVNIITGNKDTVNQNFYLLNPKYSDTFYFLPWDYDGAAYTYPIDIKWDFGLGRYWEIPLHKKFLLDKKNREDLAKKINFLRTNYFNDTIIHEKVDKYKPIVEPFIKVLPDSHYLNYTDWVNDTAYLRNQAIPYNLQRYQEELGTPMPFWQSVSYKNQNLSIIWDESIDLENDIVDYNLTVAKDMNMSQVVIQEHGLSKESPLITYISDSKALNYQKTISLQPGTYYLKIVSYERNNPKHYQIAFDKDLVFKYENSRYGGILEFRVE</sequence>
<dbReference type="AlphaFoldDB" id="A0A1W1CFX4"/>
<name>A0A1W1CFX4_9ZZZZ</name>
<evidence type="ECO:0000313" key="1">
    <source>
        <dbReference type="EMBL" id="SFV64686.1"/>
    </source>
</evidence>
<dbReference type="PANTHER" id="PTHR40050">
    <property type="entry name" value="INNER SPORE COAT PROTEIN H"/>
    <property type="match status" value="1"/>
</dbReference>
<proteinExistence type="predicted"/>
<dbReference type="InterPro" id="IPR014867">
    <property type="entry name" value="Spore_coat_CotH_CotH2/3/7"/>
</dbReference>
<dbReference type="PANTHER" id="PTHR40050:SF1">
    <property type="entry name" value="INNER SPORE COAT PROTEIN H"/>
    <property type="match status" value="1"/>
</dbReference>
<organism evidence="1">
    <name type="scientific">hydrothermal vent metagenome</name>
    <dbReference type="NCBI Taxonomy" id="652676"/>
    <lineage>
        <taxon>unclassified sequences</taxon>
        <taxon>metagenomes</taxon>
        <taxon>ecological metagenomes</taxon>
    </lineage>
</organism>
<gene>
    <name evidence="1" type="ORF">MNB_SM-6-550</name>
</gene>
<accession>A0A1W1CFX4</accession>
<dbReference type="EMBL" id="FPHK01000078">
    <property type="protein sequence ID" value="SFV64686.1"/>
    <property type="molecule type" value="Genomic_DNA"/>
</dbReference>
<protein>
    <recommendedName>
        <fullName evidence="2">Inner spore coat protein H</fullName>
    </recommendedName>
</protein>
<reference evidence="1" key="1">
    <citation type="submission" date="2016-10" db="EMBL/GenBank/DDBJ databases">
        <authorList>
            <person name="de Groot N.N."/>
        </authorList>
    </citation>
    <scope>NUCLEOTIDE SEQUENCE</scope>
</reference>
<evidence type="ECO:0008006" key="2">
    <source>
        <dbReference type="Google" id="ProtNLM"/>
    </source>
</evidence>
<dbReference type="Pfam" id="PF08757">
    <property type="entry name" value="CotH"/>
    <property type="match status" value="1"/>
</dbReference>